<gene>
    <name evidence="1" type="ORF">DEO72_LG11g866</name>
</gene>
<accession>A0A4D6NKH2</accession>
<dbReference type="EMBL" id="CP039355">
    <property type="protein sequence ID" value="QCE13868.1"/>
    <property type="molecule type" value="Genomic_DNA"/>
</dbReference>
<evidence type="ECO:0000313" key="2">
    <source>
        <dbReference type="Proteomes" id="UP000501690"/>
    </source>
</evidence>
<dbReference type="Proteomes" id="UP000501690">
    <property type="component" value="Linkage Group LG11"/>
</dbReference>
<proteinExistence type="predicted"/>
<reference evidence="1 2" key="1">
    <citation type="submission" date="2019-04" db="EMBL/GenBank/DDBJ databases">
        <title>An improved genome assembly and genetic linkage map for asparagus bean, Vigna unguiculata ssp. sesquipedialis.</title>
        <authorList>
            <person name="Xia Q."/>
            <person name="Zhang R."/>
            <person name="Dong Y."/>
        </authorList>
    </citation>
    <scope>NUCLEOTIDE SEQUENCE [LARGE SCALE GENOMIC DNA]</scope>
    <source>
        <tissue evidence="1">Leaf</tissue>
    </source>
</reference>
<organism evidence="1 2">
    <name type="scientific">Vigna unguiculata</name>
    <name type="common">Cowpea</name>
    <dbReference type="NCBI Taxonomy" id="3917"/>
    <lineage>
        <taxon>Eukaryota</taxon>
        <taxon>Viridiplantae</taxon>
        <taxon>Streptophyta</taxon>
        <taxon>Embryophyta</taxon>
        <taxon>Tracheophyta</taxon>
        <taxon>Spermatophyta</taxon>
        <taxon>Magnoliopsida</taxon>
        <taxon>eudicotyledons</taxon>
        <taxon>Gunneridae</taxon>
        <taxon>Pentapetalae</taxon>
        <taxon>rosids</taxon>
        <taxon>fabids</taxon>
        <taxon>Fabales</taxon>
        <taxon>Fabaceae</taxon>
        <taxon>Papilionoideae</taxon>
        <taxon>50 kb inversion clade</taxon>
        <taxon>NPAAA clade</taxon>
        <taxon>indigoferoid/millettioid clade</taxon>
        <taxon>Phaseoleae</taxon>
        <taxon>Vigna</taxon>
    </lineage>
</organism>
<sequence>MVVDCFRTRPGEEYCNSRPSGSLSPKRELQDFATGLGVEHLAQATCLVLSDLFLAQARHARLSEVAMRPVHLWSDAVCVEFSFRRGFSAFLGEDITRSGETSTPKRDGVMLPLFHARSGTVMFPSAAIGRGVHNMVIACVSWSKRGRLGCLTTDEESVGKDYERDRLVGLDHE</sequence>
<dbReference type="AlphaFoldDB" id="A0A4D6NKH2"/>
<keyword evidence="2" id="KW-1185">Reference proteome</keyword>
<protein>
    <submittedName>
        <fullName evidence="1">Uncharacterized protein</fullName>
    </submittedName>
</protein>
<evidence type="ECO:0000313" key="1">
    <source>
        <dbReference type="EMBL" id="QCE13868.1"/>
    </source>
</evidence>
<name>A0A4D6NKH2_VIGUN</name>